<dbReference type="PANTHER" id="PTHR46382">
    <property type="entry name" value="PHOSPHATIDATE CYTIDYLYLTRANSFERASE"/>
    <property type="match status" value="1"/>
</dbReference>
<feature type="transmembrane region" description="Helical" evidence="25">
    <location>
        <begin position="109"/>
        <end position="126"/>
    </location>
</feature>
<dbReference type="EC" id="2.7.7.41" evidence="6"/>
<evidence type="ECO:0000256" key="8">
    <source>
        <dbReference type="ARBA" id="ARBA00022475"/>
    </source>
</evidence>
<dbReference type="Proteomes" id="UP000321805">
    <property type="component" value="Chromosome"/>
</dbReference>
<proteinExistence type="inferred from homology"/>
<dbReference type="KEGG" id="bsol:FSW04_17045"/>
<comment type="subcellular location">
    <subcellularLocation>
        <location evidence="2">Cell membrane</location>
        <topology evidence="2">Multi-pass membrane protein</topology>
    </subcellularLocation>
</comment>
<feature type="transmembrane region" description="Helical" evidence="25">
    <location>
        <begin position="162"/>
        <end position="182"/>
    </location>
</feature>
<feature type="transmembrane region" description="Helical" evidence="25">
    <location>
        <begin position="42"/>
        <end position="73"/>
    </location>
</feature>
<evidence type="ECO:0000256" key="14">
    <source>
        <dbReference type="ARBA" id="ARBA00023098"/>
    </source>
</evidence>
<evidence type="ECO:0000256" key="4">
    <source>
        <dbReference type="ARBA" id="ARBA00005189"/>
    </source>
</evidence>
<dbReference type="GO" id="GO:0005886">
    <property type="term" value="C:plasma membrane"/>
    <property type="evidence" value="ECO:0007669"/>
    <property type="project" value="UniProtKB-SubCell"/>
</dbReference>
<comment type="similarity">
    <text evidence="5">Belongs to the CDS family.</text>
</comment>
<keyword evidence="16" id="KW-0594">Phospholipid biosynthesis</keyword>
<evidence type="ECO:0000256" key="2">
    <source>
        <dbReference type="ARBA" id="ARBA00004651"/>
    </source>
</evidence>
<keyword evidence="10" id="KW-0808">Transferase</keyword>
<feature type="compositionally biased region" description="Gly residues" evidence="24">
    <location>
        <begin position="20"/>
        <end position="33"/>
    </location>
</feature>
<evidence type="ECO:0000256" key="19">
    <source>
        <dbReference type="ARBA" id="ARBA00031825"/>
    </source>
</evidence>
<keyword evidence="12" id="KW-0548">Nucleotidyltransferase</keyword>
<comment type="catalytic activity">
    <reaction evidence="1">
        <text>a 1,2-diacyl-sn-glycero-3-phosphate + CTP + H(+) = a CDP-1,2-diacyl-sn-glycerol + diphosphate</text>
        <dbReference type="Rhea" id="RHEA:16229"/>
        <dbReference type="ChEBI" id="CHEBI:15378"/>
        <dbReference type="ChEBI" id="CHEBI:33019"/>
        <dbReference type="ChEBI" id="CHEBI:37563"/>
        <dbReference type="ChEBI" id="CHEBI:58332"/>
        <dbReference type="ChEBI" id="CHEBI:58608"/>
        <dbReference type="EC" id="2.7.7.41"/>
    </reaction>
</comment>
<evidence type="ECO:0000256" key="1">
    <source>
        <dbReference type="ARBA" id="ARBA00001698"/>
    </source>
</evidence>
<gene>
    <name evidence="26" type="ORF">FSW04_17045</name>
</gene>
<dbReference type="GO" id="GO:0016024">
    <property type="term" value="P:CDP-diacylglycerol biosynthetic process"/>
    <property type="evidence" value="ECO:0007669"/>
    <property type="project" value="TreeGrafter"/>
</dbReference>
<keyword evidence="9" id="KW-0444">Lipid biosynthesis</keyword>
<keyword evidence="27" id="KW-1185">Reference proteome</keyword>
<name>A0A5B8U7S8_9ACTN</name>
<evidence type="ECO:0000256" key="20">
    <source>
        <dbReference type="ARBA" id="ARBA00032253"/>
    </source>
</evidence>
<evidence type="ECO:0000256" key="9">
    <source>
        <dbReference type="ARBA" id="ARBA00022516"/>
    </source>
</evidence>
<evidence type="ECO:0000313" key="27">
    <source>
        <dbReference type="Proteomes" id="UP000321805"/>
    </source>
</evidence>
<comment type="pathway">
    <text evidence="4">Lipid metabolism.</text>
</comment>
<evidence type="ECO:0000256" key="10">
    <source>
        <dbReference type="ARBA" id="ARBA00022679"/>
    </source>
</evidence>
<dbReference type="AlphaFoldDB" id="A0A5B8U7S8"/>
<evidence type="ECO:0000256" key="15">
    <source>
        <dbReference type="ARBA" id="ARBA00023136"/>
    </source>
</evidence>
<evidence type="ECO:0000256" key="6">
    <source>
        <dbReference type="ARBA" id="ARBA00012487"/>
    </source>
</evidence>
<evidence type="ECO:0000256" key="23">
    <source>
        <dbReference type="ARBA" id="ARBA00033406"/>
    </source>
</evidence>
<dbReference type="RefSeq" id="WP_146921403.1">
    <property type="nucleotide sequence ID" value="NZ_CP042430.1"/>
</dbReference>
<evidence type="ECO:0000256" key="16">
    <source>
        <dbReference type="ARBA" id="ARBA00023209"/>
    </source>
</evidence>
<evidence type="ECO:0000256" key="25">
    <source>
        <dbReference type="SAM" id="Phobius"/>
    </source>
</evidence>
<keyword evidence="11 25" id="KW-0812">Transmembrane</keyword>
<evidence type="ECO:0000313" key="26">
    <source>
        <dbReference type="EMBL" id="QEC49114.1"/>
    </source>
</evidence>
<evidence type="ECO:0000256" key="7">
    <source>
        <dbReference type="ARBA" id="ARBA00019373"/>
    </source>
</evidence>
<accession>A0A5B8U7S8</accession>
<evidence type="ECO:0000256" key="22">
    <source>
        <dbReference type="ARBA" id="ARBA00032743"/>
    </source>
</evidence>
<dbReference type="Pfam" id="PF01148">
    <property type="entry name" value="CTP_transf_1"/>
    <property type="match status" value="1"/>
</dbReference>
<keyword evidence="15 25" id="KW-0472">Membrane</keyword>
<comment type="pathway">
    <text evidence="3">Phospholipid metabolism; CDP-diacylglycerol biosynthesis; CDP-diacylglycerol from sn-glycerol 3-phosphate: step 3/3.</text>
</comment>
<feature type="region of interest" description="Disordered" evidence="24">
    <location>
        <begin position="1"/>
        <end position="33"/>
    </location>
</feature>
<reference evidence="26 27" key="1">
    <citation type="journal article" date="2018" name="J. Microbiol.">
        <title>Baekduia soli gen. nov., sp. nov., a novel bacterium isolated from the soil of Baekdu Mountain and proposal of a novel family name, Baekduiaceae fam. nov.</title>
        <authorList>
            <person name="An D.S."/>
            <person name="Siddiqi M.Z."/>
            <person name="Kim K.H."/>
            <person name="Yu H.S."/>
            <person name="Im W.T."/>
        </authorList>
    </citation>
    <scope>NUCLEOTIDE SEQUENCE [LARGE SCALE GENOMIC DNA]</scope>
    <source>
        <strain evidence="26 27">BR7-21</strain>
    </source>
</reference>
<dbReference type="EMBL" id="CP042430">
    <property type="protein sequence ID" value="QEC49114.1"/>
    <property type="molecule type" value="Genomic_DNA"/>
</dbReference>
<evidence type="ECO:0000256" key="18">
    <source>
        <dbReference type="ARBA" id="ARBA00029893"/>
    </source>
</evidence>
<dbReference type="OrthoDB" id="9799199at2"/>
<feature type="transmembrane region" description="Helical" evidence="25">
    <location>
        <begin position="138"/>
        <end position="156"/>
    </location>
</feature>
<sequence>MRAGGPAGRRPPPRSRRPAPGGGGARRARGGSGSDLGARIRVAIPALLIALAMVALGDWIFVAGVAVLGAFCLHELFSMFERARPARLAGLLGLGGLLLAAHLGDRHTVLLVFVACLPLVFVVAVNQRGGAGAPGISVTILGLAWIGLAFAHAVLLRDLQHGGALVFAVLLGTFVGDTGAYLGGRAFGRRPLAPTISPNKTIEGLLIGLAMATGAVWWAGLSQEWLGGTKGAILGVSIALAAPVGDLFESYLKRDAGTKDTGTLFGAHGGALDRLDAVMFTAVTGYYVWTALS</sequence>
<keyword evidence="8" id="KW-1003">Cell membrane</keyword>
<dbReference type="PANTHER" id="PTHR46382:SF1">
    <property type="entry name" value="PHOSPHATIDATE CYTIDYLYLTRANSFERASE"/>
    <property type="match status" value="1"/>
</dbReference>
<keyword evidence="14" id="KW-0443">Lipid metabolism</keyword>
<evidence type="ECO:0000256" key="11">
    <source>
        <dbReference type="ARBA" id="ARBA00022692"/>
    </source>
</evidence>
<keyword evidence="17" id="KW-1208">Phospholipid metabolism</keyword>
<evidence type="ECO:0000256" key="24">
    <source>
        <dbReference type="SAM" id="MobiDB-lite"/>
    </source>
</evidence>
<evidence type="ECO:0000256" key="13">
    <source>
        <dbReference type="ARBA" id="ARBA00022989"/>
    </source>
</evidence>
<keyword evidence="13 25" id="KW-1133">Transmembrane helix</keyword>
<evidence type="ECO:0000256" key="5">
    <source>
        <dbReference type="ARBA" id="ARBA00010185"/>
    </source>
</evidence>
<protein>
    <recommendedName>
        <fullName evidence="7">Phosphatidate cytidylyltransferase</fullName>
        <ecNumber evidence="6">2.7.7.41</ecNumber>
    </recommendedName>
    <alternativeName>
        <fullName evidence="20">CDP-DAG synthase</fullName>
    </alternativeName>
    <alternativeName>
        <fullName evidence="22">CDP-DG synthase</fullName>
    </alternativeName>
    <alternativeName>
        <fullName evidence="18">CDP-diacylglycerol synthase</fullName>
    </alternativeName>
    <alternativeName>
        <fullName evidence="21">CDP-diglyceride pyrophosphorylase</fullName>
    </alternativeName>
    <alternativeName>
        <fullName evidence="23">CDP-diglyceride synthase</fullName>
    </alternativeName>
    <alternativeName>
        <fullName evidence="19">CTP:phosphatidate cytidylyltransferase</fullName>
    </alternativeName>
</protein>
<feature type="transmembrane region" description="Helical" evidence="25">
    <location>
        <begin position="232"/>
        <end position="252"/>
    </location>
</feature>
<evidence type="ECO:0000256" key="21">
    <source>
        <dbReference type="ARBA" id="ARBA00032396"/>
    </source>
</evidence>
<evidence type="ECO:0000256" key="3">
    <source>
        <dbReference type="ARBA" id="ARBA00005119"/>
    </source>
</evidence>
<dbReference type="GO" id="GO:0004605">
    <property type="term" value="F:phosphatidate cytidylyltransferase activity"/>
    <property type="evidence" value="ECO:0007669"/>
    <property type="project" value="UniProtKB-EC"/>
</dbReference>
<evidence type="ECO:0000256" key="17">
    <source>
        <dbReference type="ARBA" id="ARBA00023264"/>
    </source>
</evidence>
<evidence type="ECO:0000256" key="12">
    <source>
        <dbReference type="ARBA" id="ARBA00022695"/>
    </source>
</evidence>
<organism evidence="26 27">
    <name type="scientific">Baekduia soli</name>
    <dbReference type="NCBI Taxonomy" id="496014"/>
    <lineage>
        <taxon>Bacteria</taxon>
        <taxon>Bacillati</taxon>
        <taxon>Actinomycetota</taxon>
        <taxon>Thermoleophilia</taxon>
        <taxon>Solirubrobacterales</taxon>
        <taxon>Baekduiaceae</taxon>
        <taxon>Baekduia</taxon>
    </lineage>
</organism>
<feature type="transmembrane region" description="Helical" evidence="25">
    <location>
        <begin position="202"/>
        <end position="220"/>
    </location>
</feature>